<keyword evidence="2" id="KW-1185">Reference proteome</keyword>
<evidence type="ECO:0000313" key="1">
    <source>
        <dbReference type="EMBL" id="ORL43783.1"/>
    </source>
</evidence>
<dbReference type="STRING" id="1185767.IIF7_19064"/>
<gene>
    <name evidence="1" type="ORF">IIF7_19064</name>
</gene>
<reference evidence="1 2" key="1">
    <citation type="submission" date="2013-04" db="EMBL/GenBank/DDBJ databases">
        <title>Zunongwangia sp. 22II14-10F7 Genome Sequencing.</title>
        <authorList>
            <person name="Lai Q."/>
            <person name="Shao Z."/>
        </authorList>
    </citation>
    <scope>NUCLEOTIDE SEQUENCE [LARGE SCALE GENOMIC DNA]</scope>
    <source>
        <strain evidence="1 2">22II14-10F7</strain>
    </source>
</reference>
<protein>
    <submittedName>
        <fullName evidence="1">Uncharacterized protein</fullName>
    </submittedName>
</protein>
<evidence type="ECO:0000313" key="2">
    <source>
        <dbReference type="Proteomes" id="UP000192746"/>
    </source>
</evidence>
<sequence>MAENCDPIKLENIEFCPTDEIVAGLNDLEVYGAAVTDFETIAEPPKLNVAANFEEAGSIAEAHTFKEGRGFHKIQIQADSGSVENTQLGEKGNLGVQNSLTGAMRNNKKTKGYLRYYKNVPMIYIVREKTGNLVQVGSKNSPAYIVEFTGNTGAAPGDPKNIQVIIRDSQAYFAPDYEGAITQFPAPAPDPEV</sequence>
<name>A0A1Y1SZV8_9FLAO</name>
<dbReference type="Proteomes" id="UP000192746">
    <property type="component" value="Unassembled WGS sequence"/>
</dbReference>
<proteinExistence type="predicted"/>
<accession>A0A1Y1SZV8</accession>
<dbReference type="RefSeq" id="WP_084843276.1">
    <property type="nucleotide sequence ID" value="NZ_ARYN01000025.1"/>
</dbReference>
<comment type="caution">
    <text evidence="1">The sequence shown here is derived from an EMBL/GenBank/DDBJ whole genome shotgun (WGS) entry which is preliminary data.</text>
</comment>
<dbReference type="OrthoDB" id="1273457at2"/>
<dbReference type="EMBL" id="ARYN01000025">
    <property type="protein sequence ID" value="ORL43783.1"/>
    <property type="molecule type" value="Genomic_DNA"/>
</dbReference>
<organism evidence="1 2">
    <name type="scientific">Zunongwangia atlantica 22II14-10F7</name>
    <dbReference type="NCBI Taxonomy" id="1185767"/>
    <lineage>
        <taxon>Bacteria</taxon>
        <taxon>Pseudomonadati</taxon>
        <taxon>Bacteroidota</taxon>
        <taxon>Flavobacteriia</taxon>
        <taxon>Flavobacteriales</taxon>
        <taxon>Flavobacteriaceae</taxon>
        <taxon>Zunongwangia</taxon>
    </lineage>
</organism>
<dbReference type="AlphaFoldDB" id="A0A1Y1SZV8"/>